<sequence length="560" mass="60392">MEVEKPSSRIWPRLPPELAEHVVKFLPSHEIACTVRLVNKAAAAQFRGTQHVIVRLSKPVPFHALAWYLNRPGAMHRLTFSEKRRLLCLIACSGDPRNLALAASYTQCVVGAEVLESAAAAGQLAVCHSLRSAGCPWGSALASAAEAGQLEACRWLLANGCPWSKAAVHAAARKGHRAIAAWLQQQRPEGSRPTTLEATVAAMLHGCSLQVFLEERAVREGRVAAALSDASVARLVLGAAAGSPTADWRAKIAWLEGLGVPKSSDACREAAACPDALDRLHWLRQRRYAAAADAAAVAAKLGRTDVLEYLLGEGVVPDVWAARWAAEGGHVAVLTLLQSCGCPVRDSMVLYAAARTGQMAALQWLLPGDESGSAYLFYCAAQSGSVELLAWLRDRGCPRDATAFQGAAQAGCEEALEWLVEQGCPMQVDGTAYLAAARNVDMATLRYLRRLGCPWGPPGWLFTSCVQERCCLHVLFWLLLEGCPVDWEAAVAAARRLVQAGGGEVHAWLVEQQRQQRLRRQQQRRRVVGQVGLLAVGAVYAGLAVCTMWKARQGCEGLRV</sequence>
<dbReference type="GO" id="GO:0071944">
    <property type="term" value="C:cell periphery"/>
    <property type="evidence" value="ECO:0007669"/>
    <property type="project" value="TreeGrafter"/>
</dbReference>
<dbReference type="PANTHER" id="PTHR12393:SF6">
    <property type="entry name" value="SPHINGOMYELIN PHOSPHODIESTERASE 2"/>
    <property type="match status" value="1"/>
</dbReference>
<dbReference type="InterPro" id="IPR036770">
    <property type="entry name" value="Ankyrin_rpt-contain_sf"/>
</dbReference>
<keyword evidence="1" id="KW-0812">Transmembrane</keyword>
<dbReference type="GO" id="GO:0016020">
    <property type="term" value="C:membrane"/>
    <property type="evidence" value="ECO:0007669"/>
    <property type="project" value="TreeGrafter"/>
</dbReference>
<protein>
    <recommendedName>
        <fullName evidence="4">Ankyrin repeat domain-containing protein</fullName>
    </recommendedName>
</protein>
<dbReference type="Gene3D" id="1.25.40.20">
    <property type="entry name" value="Ankyrin repeat-containing domain"/>
    <property type="match status" value="2"/>
</dbReference>
<evidence type="ECO:0000256" key="1">
    <source>
        <dbReference type="SAM" id="Phobius"/>
    </source>
</evidence>
<proteinExistence type="predicted"/>
<dbReference type="Proteomes" id="UP001054857">
    <property type="component" value="Unassembled WGS sequence"/>
</dbReference>
<dbReference type="SUPFAM" id="SSF48403">
    <property type="entry name" value="Ankyrin repeat"/>
    <property type="match status" value="1"/>
</dbReference>
<gene>
    <name evidence="2" type="ORF">Agub_g7001</name>
</gene>
<reference evidence="2 3" key="1">
    <citation type="journal article" date="2021" name="Sci. Rep.">
        <title>Genome sequencing of the multicellular alga Astrephomene provides insights into convergent evolution of germ-soma differentiation.</title>
        <authorList>
            <person name="Yamashita S."/>
            <person name="Yamamoto K."/>
            <person name="Matsuzaki R."/>
            <person name="Suzuki S."/>
            <person name="Yamaguchi H."/>
            <person name="Hirooka S."/>
            <person name="Minakuchi Y."/>
            <person name="Miyagishima S."/>
            <person name="Kawachi M."/>
            <person name="Toyoda A."/>
            <person name="Nozaki H."/>
        </authorList>
    </citation>
    <scope>NUCLEOTIDE SEQUENCE [LARGE SCALE GENOMIC DNA]</scope>
    <source>
        <strain evidence="2 3">NIES-4017</strain>
    </source>
</reference>
<dbReference type="GO" id="GO:0005783">
    <property type="term" value="C:endoplasmic reticulum"/>
    <property type="evidence" value="ECO:0007669"/>
    <property type="project" value="TreeGrafter"/>
</dbReference>
<evidence type="ECO:0000313" key="3">
    <source>
        <dbReference type="Proteomes" id="UP001054857"/>
    </source>
</evidence>
<dbReference type="GO" id="GO:0046513">
    <property type="term" value="P:ceramide biosynthetic process"/>
    <property type="evidence" value="ECO:0007669"/>
    <property type="project" value="TreeGrafter"/>
</dbReference>
<organism evidence="2 3">
    <name type="scientific">Astrephomene gubernaculifera</name>
    <dbReference type="NCBI Taxonomy" id="47775"/>
    <lineage>
        <taxon>Eukaryota</taxon>
        <taxon>Viridiplantae</taxon>
        <taxon>Chlorophyta</taxon>
        <taxon>core chlorophytes</taxon>
        <taxon>Chlorophyceae</taxon>
        <taxon>CS clade</taxon>
        <taxon>Chlamydomonadales</taxon>
        <taxon>Astrephomenaceae</taxon>
        <taxon>Astrephomene</taxon>
    </lineage>
</organism>
<dbReference type="PANTHER" id="PTHR12393">
    <property type="entry name" value="SPHINGOMYELIN PHOSPHODIESTERASE RELATED"/>
    <property type="match status" value="1"/>
</dbReference>
<feature type="transmembrane region" description="Helical" evidence="1">
    <location>
        <begin position="527"/>
        <end position="549"/>
    </location>
</feature>
<keyword evidence="1" id="KW-0472">Membrane</keyword>
<evidence type="ECO:0000313" key="2">
    <source>
        <dbReference type="EMBL" id="GFR45604.1"/>
    </source>
</evidence>
<keyword evidence="3" id="KW-1185">Reference proteome</keyword>
<dbReference type="AlphaFoldDB" id="A0AAD3HLD5"/>
<dbReference type="SUPFAM" id="SSF140860">
    <property type="entry name" value="Pseudo ankyrin repeat-like"/>
    <property type="match status" value="1"/>
</dbReference>
<dbReference type="GO" id="GO:0004620">
    <property type="term" value="F:phospholipase activity"/>
    <property type="evidence" value="ECO:0007669"/>
    <property type="project" value="TreeGrafter"/>
</dbReference>
<dbReference type="EMBL" id="BMAR01000010">
    <property type="protein sequence ID" value="GFR45604.1"/>
    <property type="molecule type" value="Genomic_DNA"/>
</dbReference>
<evidence type="ECO:0008006" key="4">
    <source>
        <dbReference type="Google" id="ProtNLM"/>
    </source>
</evidence>
<accession>A0AAD3HLD5</accession>
<comment type="caution">
    <text evidence="2">The sequence shown here is derived from an EMBL/GenBank/DDBJ whole genome shotgun (WGS) entry which is preliminary data.</text>
</comment>
<dbReference type="GO" id="GO:0030149">
    <property type="term" value="P:sphingolipid catabolic process"/>
    <property type="evidence" value="ECO:0007669"/>
    <property type="project" value="TreeGrafter"/>
</dbReference>
<keyword evidence="1" id="KW-1133">Transmembrane helix</keyword>
<name>A0AAD3HLD5_9CHLO</name>